<dbReference type="GO" id="GO:0030572">
    <property type="term" value="F:phosphatidyltransferase activity"/>
    <property type="evidence" value="ECO:0007669"/>
    <property type="project" value="UniProtKB-ARBA"/>
</dbReference>
<protein>
    <submittedName>
        <fullName evidence="2">Phospholipase D family protein</fullName>
    </submittedName>
</protein>
<feature type="domain" description="PLD phosphodiesterase" evidence="1">
    <location>
        <begin position="191"/>
        <end position="218"/>
    </location>
</feature>
<name>A0A941I3S6_9BURK</name>
<organism evidence="2 3">
    <name type="scientific">Undibacterium baiyunense</name>
    <dbReference type="NCBI Taxonomy" id="2828731"/>
    <lineage>
        <taxon>Bacteria</taxon>
        <taxon>Pseudomonadati</taxon>
        <taxon>Pseudomonadota</taxon>
        <taxon>Betaproteobacteria</taxon>
        <taxon>Burkholderiales</taxon>
        <taxon>Oxalobacteraceae</taxon>
        <taxon>Undibacterium</taxon>
    </lineage>
</organism>
<feature type="domain" description="PLD phosphodiesterase" evidence="1">
    <location>
        <begin position="444"/>
        <end position="471"/>
    </location>
</feature>
<dbReference type="RefSeq" id="WP_212684035.1">
    <property type="nucleotide sequence ID" value="NZ_JAGSPM010000004.1"/>
</dbReference>
<evidence type="ECO:0000313" key="2">
    <source>
        <dbReference type="EMBL" id="MBR7746736.1"/>
    </source>
</evidence>
<dbReference type="CDD" id="cd09111">
    <property type="entry name" value="PLDc_ymdC_like_1"/>
    <property type="match status" value="1"/>
</dbReference>
<evidence type="ECO:0000259" key="1">
    <source>
        <dbReference type="PROSITE" id="PS50035"/>
    </source>
</evidence>
<dbReference type="GO" id="GO:0032049">
    <property type="term" value="P:cardiolipin biosynthetic process"/>
    <property type="evidence" value="ECO:0007669"/>
    <property type="project" value="UniProtKB-ARBA"/>
</dbReference>
<dbReference type="PROSITE" id="PS50035">
    <property type="entry name" value="PLD"/>
    <property type="match status" value="2"/>
</dbReference>
<dbReference type="Gene3D" id="3.30.870.10">
    <property type="entry name" value="Endonuclease Chain A"/>
    <property type="match status" value="2"/>
</dbReference>
<comment type="caution">
    <text evidence="2">The sequence shown here is derived from an EMBL/GenBank/DDBJ whole genome shotgun (WGS) entry which is preliminary data.</text>
</comment>
<dbReference type="AlphaFoldDB" id="A0A941I3S6"/>
<dbReference type="InterPro" id="IPR001736">
    <property type="entry name" value="PLipase_D/transphosphatidylase"/>
</dbReference>
<dbReference type="SMART" id="SM00155">
    <property type="entry name" value="PLDc"/>
    <property type="match status" value="2"/>
</dbReference>
<evidence type="ECO:0000313" key="3">
    <source>
        <dbReference type="Proteomes" id="UP000680158"/>
    </source>
</evidence>
<dbReference type="InterPro" id="IPR025202">
    <property type="entry name" value="PLD-like_dom"/>
</dbReference>
<dbReference type="EMBL" id="JAGSPM010000004">
    <property type="protein sequence ID" value="MBR7746736.1"/>
    <property type="molecule type" value="Genomic_DNA"/>
</dbReference>
<reference evidence="2 3" key="1">
    <citation type="submission" date="2021-04" db="EMBL/GenBank/DDBJ databases">
        <title>novel species isolated from subtropical streams in China.</title>
        <authorList>
            <person name="Lu H."/>
        </authorList>
    </citation>
    <scope>NUCLEOTIDE SEQUENCE [LARGE SCALE GENOMIC DNA]</scope>
    <source>
        <strain evidence="2 3">BYS107W</strain>
    </source>
</reference>
<dbReference type="SUPFAM" id="SSF56024">
    <property type="entry name" value="Phospholipase D/nuclease"/>
    <property type="match status" value="2"/>
</dbReference>
<dbReference type="PANTHER" id="PTHR21248:SF12">
    <property type="entry name" value="CARDIOLIPIN SYNTHASE C"/>
    <property type="match status" value="1"/>
</dbReference>
<sequence length="536" mass="60536">MRPANKLKLSFAIFILLCLFSYLDRPFPNSKTVYDSVPLPATTESNLQASFEFLSADKKNAQSWSLPDYINSVTAEHPQKTGAYILENGFEALLARAWLADHATKSIEVQYFIWSNDNIGTLASEALIRAANRGVKVRVIVDDLLIEAEDKTILALAKHPNVEIRIYNPKHRVGTNIGKRLWNIVADFKSANQRMHDKTFVVDGLVAITGGRNMASEYFNFHHESNFRDRDLLILGSAVTKVGDNFNNFWQHPLSVPVETIFAEHRFMQASPEISNQEVANIYQQLHAYANLDSNFDPLLKQAIRSIPESFERLSKEIVWTDVEFIHDIPGKNRSADLQGGGDSTRALATLVDQAQQEILIQSPYLVLSDKAIAMIKRSLERGVKITINTNSLASTDNLQAFSGYRNQREELLKMGVKIFEFRPDAGSRGKLLNSPVIDKYKPAVFSLHAKSMVIDNKIAYVGTFNFDPRSENLNTEVGVIIHNQQLAEQLVQAIKQDIQPGNSWNAELDDPDQHVSYSKRFQVWLMQLLPLRPIL</sequence>
<dbReference type="Proteomes" id="UP000680158">
    <property type="component" value="Unassembled WGS sequence"/>
</dbReference>
<dbReference type="PANTHER" id="PTHR21248">
    <property type="entry name" value="CARDIOLIPIN SYNTHASE"/>
    <property type="match status" value="1"/>
</dbReference>
<keyword evidence="3" id="KW-1185">Reference proteome</keyword>
<accession>A0A941I3S6</accession>
<dbReference type="CDD" id="cd09113">
    <property type="entry name" value="PLDc_ymdC_like_2"/>
    <property type="match status" value="1"/>
</dbReference>
<dbReference type="Pfam" id="PF13091">
    <property type="entry name" value="PLDc_2"/>
    <property type="match status" value="2"/>
</dbReference>
<gene>
    <name evidence="2" type="ORF">KDM92_09090</name>
</gene>
<proteinExistence type="predicted"/>